<keyword evidence="1" id="KW-0812">Transmembrane</keyword>
<evidence type="ECO:0000259" key="3">
    <source>
        <dbReference type="Pfam" id="PF07987"/>
    </source>
</evidence>
<gene>
    <name evidence="4" type="ORF">FCI23_11285</name>
</gene>
<reference evidence="4 5" key="1">
    <citation type="submission" date="2019-04" db="EMBL/GenBank/DDBJ databases">
        <title>Streptomyces oryziradicis sp. nov., a novel actinomycete isolated from rhizosphere soil of rice (Oryza sativa L.).</title>
        <authorList>
            <person name="Li C."/>
        </authorList>
    </citation>
    <scope>NUCLEOTIDE SEQUENCE [LARGE SCALE GENOMIC DNA]</scope>
    <source>
        <strain evidence="4 5">NEAU-C40</strain>
    </source>
</reference>
<feature type="signal peptide" evidence="2">
    <location>
        <begin position="1"/>
        <end position="28"/>
    </location>
</feature>
<feature type="chain" id="PRO_5020322116" evidence="2">
    <location>
        <begin position="29"/>
        <end position="236"/>
    </location>
</feature>
<keyword evidence="1" id="KW-1133">Transmembrane helix</keyword>
<dbReference type="AlphaFoldDB" id="A0A4U0SN65"/>
<dbReference type="Gene3D" id="2.60.40.2230">
    <property type="entry name" value="Uncharacterised protein YcnI-like PF07987, DUF1775"/>
    <property type="match status" value="1"/>
</dbReference>
<feature type="transmembrane region" description="Helical" evidence="1">
    <location>
        <begin position="204"/>
        <end position="224"/>
    </location>
</feature>
<dbReference type="InterPro" id="IPR012533">
    <property type="entry name" value="YcnI-copper_dom"/>
</dbReference>
<proteinExistence type="predicted"/>
<dbReference type="CDD" id="cd08545">
    <property type="entry name" value="YcnI_like"/>
    <property type="match status" value="1"/>
</dbReference>
<dbReference type="Pfam" id="PF07987">
    <property type="entry name" value="DUF1775"/>
    <property type="match status" value="1"/>
</dbReference>
<protein>
    <submittedName>
        <fullName evidence="4">DUF1775 domain-containing protein</fullName>
    </submittedName>
</protein>
<dbReference type="Proteomes" id="UP000305778">
    <property type="component" value="Unassembled WGS sequence"/>
</dbReference>
<sequence>MNTVLRRSAAVGGLTGAAVLIAAVPAFAHVSVQPTSAEKGSYSTVAFKVPNEEDSANTIKVEVSLPTDHPIASVSTQPVPGWTVQVTKSKLKTPLKTDDGTVNEAVQKITWTGGKIAPSEFQQFTVSLGPLPDNADQLVFKAVQTYDNKDVVRWIEPQQQGQAEPEHPAPTLTLTAAPAANTAAKGATAAAAAPSSSGSTDTTARVLAVVGIAIGVLGVAYGVLTGRRRDSTTPSA</sequence>
<dbReference type="OrthoDB" id="9810871at2"/>
<keyword evidence="2" id="KW-0732">Signal</keyword>
<evidence type="ECO:0000256" key="2">
    <source>
        <dbReference type="SAM" id="SignalP"/>
    </source>
</evidence>
<feature type="domain" description="YncI copper-binding" evidence="3">
    <location>
        <begin position="29"/>
        <end position="174"/>
    </location>
</feature>
<keyword evidence="5" id="KW-1185">Reference proteome</keyword>
<dbReference type="EMBL" id="SUMC01000008">
    <property type="protein sequence ID" value="TKA11414.1"/>
    <property type="molecule type" value="Genomic_DNA"/>
</dbReference>
<evidence type="ECO:0000313" key="5">
    <source>
        <dbReference type="Proteomes" id="UP000305778"/>
    </source>
</evidence>
<evidence type="ECO:0000256" key="1">
    <source>
        <dbReference type="SAM" id="Phobius"/>
    </source>
</evidence>
<dbReference type="RefSeq" id="WP_136723366.1">
    <property type="nucleotide sequence ID" value="NZ_SUMC01000008.1"/>
</dbReference>
<evidence type="ECO:0000313" key="4">
    <source>
        <dbReference type="EMBL" id="TKA11414.1"/>
    </source>
</evidence>
<keyword evidence="1" id="KW-0472">Membrane</keyword>
<dbReference type="InterPro" id="IPR038507">
    <property type="entry name" value="YcnI-like_sf"/>
</dbReference>
<name>A0A4U0SN65_9ACTN</name>
<organism evidence="4 5">
    <name type="scientific">Actinacidiphila oryziradicis</name>
    <dbReference type="NCBI Taxonomy" id="2571141"/>
    <lineage>
        <taxon>Bacteria</taxon>
        <taxon>Bacillati</taxon>
        <taxon>Actinomycetota</taxon>
        <taxon>Actinomycetes</taxon>
        <taxon>Kitasatosporales</taxon>
        <taxon>Streptomycetaceae</taxon>
        <taxon>Actinacidiphila</taxon>
    </lineage>
</organism>
<comment type="caution">
    <text evidence="4">The sequence shown here is derived from an EMBL/GenBank/DDBJ whole genome shotgun (WGS) entry which is preliminary data.</text>
</comment>
<accession>A0A4U0SN65</accession>